<dbReference type="InterPro" id="IPR050298">
    <property type="entry name" value="Gram-neg_bact_OMP"/>
</dbReference>
<evidence type="ECO:0000256" key="10">
    <source>
        <dbReference type="ARBA" id="ARBA00023237"/>
    </source>
</evidence>
<organism evidence="13 14">
    <name type="scientific">Paracidovorax wautersii</name>
    <dbReference type="NCBI Taxonomy" id="1177982"/>
    <lineage>
        <taxon>Bacteria</taxon>
        <taxon>Pseudomonadati</taxon>
        <taxon>Pseudomonadota</taxon>
        <taxon>Betaproteobacteria</taxon>
        <taxon>Burkholderiales</taxon>
        <taxon>Comamonadaceae</taxon>
        <taxon>Paracidovorax</taxon>
    </lineage>
</organism>
<comment type="subcellular location">
    <subcellularLocation>
        <location evidence="1">Cell outer membrane</location>
        <topology evidence="1">Multi-pass membrane protein</topology>
    </subcellularLocation>
</comment>
<dbReference type="InterPro" id="IPR033900">
    <property type="entry name" value="Gram_neg_porin_domain"/>
</dbReference>
<evidence type="ECO:0000313" key="14">
    <source>
        <dbReference type="Proteomes" id="UP000199119"/>
    </source>
</evidence>
<evidence type="ECO:0000256" key="4">
    <source>
        <dbReference type="ARBA" id="ARBA00022452"/>
    </source>
</evidence>
<keyword evidence="7" id="KW-0406">Ion transport</keyword>
<feature type="chain" id="PRO_5011658448" evidence="11">
    <location>
        <begin position="25"/>
        <end position="356"/>
    </location>
</feature>
<dbReference type="STRING" id="1177982.SAMN04489711_11652"/>
<evidence type="ECO:0000313" key="13">
    <source>
        <dbReference type="EMBL" id="SFF19727.1"/>
    </source>
</evidence>
<dbReference type="Pfam" id="PF13609">
    <property type="entry name" value="Porin_4"/>
    <property type="match status" value="1"/>
</dbReference>
<comment type="subunit">
    <text evidence="2">Homotrimer.</text>
</comment>
<protein>
    <submittedName>
        <fullName evidence="13">Outer membrane protein (Porin)</fullName>
    </submittedName>
</protein>
<dbReference type="AlphaFoldDB" id="A0A1I2GSC2"/>
<keyword evidence="10" id="KW-0998">Cell outer membrane</keyword>
<keyword evidence="9" id="KW-0472">Membrane</keyword>
<evidence type="ECO:0000256" key="5">
    <source>
        <dbReference type="ARBA" id="ARBA00022692"/>
    </source>
</evidence>
<evidence type="ECO:0000256" key="2">
    <source>
        <dbReference type="ARBA" id="ARBA00011233"/>
    </source>
</evidence>
<dbReference type="OrthoDB" id="6975458at2"/>
<gene>
    <name evidence="13" type="ORF">SAMN04489711_11652</name>
</gene>
<dbReference type="Proteomes" id="UP000199119">
    <property type="component" value="Unassembled WGS sequence"/>
</dbReference>
<evidence type="ECO:0000256" key="8">
    <source>
        <dbReference type="ARBA" id="ARBA00023114"/>
    </source>
</evidence>
<keyword evidence="6 11" id="KW-0732">Signal</keyword>
<dbReference type="GO" id="GO:0006811">
    <property type="term" value="P:monoatomic ion transport"/>
    <property type="evidence" value="ECO:0007669"/>
    <property type="project" value="UniProtKB-KW"/>
</dbReference>
<evidence type="ECO:0000256" key="1">
    <source>
        <dbReference type="ARBA" id="ARBA00004571"/>
    </source>
</evidence>
<keyword evidence="4" id="KW-1134">Transmembrane beta strand</keyword>
<dbReference type="EMBL" id="FONX01000016">
    <property type="protein sequence ID" value="SFF19727.1"/>
    <property type="molecule type" value="Genomic_DNA"/>
</dbReference>
<evidence type="ECO:0000256" key="11">
    <source>
        <dbReference type="SAM" id="SignalP"/>
    </source>
</evidence>
<reference evidence="14" key="1">
    <citation type="submission" date="2016-10" db="EMBL/GenBank/DDBJ databases">
        <authorList>
            <person name="Varghese N."/>
            <person name="Submissions S."/>
        </authorList>
    </citation>
    <scope>NUCLEOTIDE SEQUENCE [LARGE SCALE GENOMIC DNA]</scope>
    <source>
        <strain evidence="14">DSM 27981</strain>
    </source>
</reference>
<feature type="signal peptide" evidence="11">
    <location>
        <begin position="1"/>
        <end position="24"/>
    </location>
</feature>
<evidence type="ECO:0000256" key="7">
    <source>
        <dbReference type="ARBA" id="ARBA00023065"/>
    </source>
</evidence>
<keyword evidence="3" id="KW-0813">Transport</keyword>
<dbReference type="PANTHER" id="PTHR34501:SF9">
    <property type="entry name" value="MAJOR OUTER MEMBRANE PROTEIN P.IA"/>
    <property type="match status" value="1"/>
</dbReference>
<dbReference type="Gene3D" id="2.40.160.10">
    <property type="entry name" value="Porin"/>
    <property type="match status" value="1"/>
</dbReference>
<accession>A0A1I2GSC2</accession>
<evidence type="ECO:0000259" key="12">
    <source>
        <dbReference type="Pfam" id="PF13609"/>
    </source>
</evidence>
<dbReference type="PROSITE" id="PS51257">
    <property type="entry name" value="PROKAR_LIPOPROTEIN"/>
    <property type="match status" value="1"/>
</dbReference>
<dbReference type="PANTHER" id="PTHR34501">
    <property type="entry name" value="PROTEIN YDDL-RELATED"/>
    <property type="match status" value="1"/>
</dbReference>
<evidence type="ECO:0000256" key="6">
    <source>
        <dbReference type="ARBA" id="ARBA00022729"/>
    </source>
</evidence>
<proteinExistence type="predicted"/>
<evidence type="ECO:0000256" key="3">
    <source>
        <dbReference type="ARBA" id="ARBA00022448"/>
    </source>
</evidence>
<dbReference type="InterPro" id="IPR002299">
    <property type="entry name" value="Porin_Neis"/>
</dbReference>
<dbReference type="RefSeq" id="WP_092941060.1">
    <property type="nucleotide sequence ID" value="NZ_FONX01000016.1"/>
</dbReference>
<keyword evidence="5" id="KW-0812">Transmembrane</keyword>
<keyword evidence="8" id="KW-0626">Porin</keyword>
<keyword evidence="14" id="KW-1185">Reference proteome</keyword>
<dbReference type="PRINTS" id="PR00184">
    <property type="entry name" value="NEISSPPORIN"/>
</dbReference>
<dbReference type="InterPro" id="IPR023614">
    <property type="entry name" value="Porin_dom_sf"/>
</dbReference>
<feature type="domain" description="Porin" evidence="12">
    <location>
        <begin position="13"/>
        <end position="323"/>
    </location>
</feature>
<dbReference type="GO" id="GO:0009279">
    <property type="term" value="C:cell outer membrane"/>
    <property type="evidence" value="ECO:0007669"/>
    <property type="project" value="UniProtKB-SubCell"/>
</dbReference>
<dbReference type="GO" id="GO:0046930">
    <property type="term" value="C:pore complex"/>
    <property type="evidence" value="ECO:0007669"/>
    <property type="project" value="UniProtKB-KW"/>
</dbReference>
<dbReference type="GO" id="GO:0015288">
    <property type="term" value="F:porin activity"/>
    <property type="evidence" value="ECO:0007669"/>
    <property type="project" value="UniProtKB-KW"/>
</dbReference>
<name>A0A1I2GSC2_9BURK</name>
<sequence length="356" mass="36436">MKALPTPLLSGVAFACLASLPAAASAQSKVEIFGTVDVGVAHLGGSGASKTGLSTGGANISRLGFRGTEELGGGLRAGFWLEAGLDVDSGSGKATGGGLSFNRRSTVSLSGNFGELRLGRDDSATFLSTLIFDPFLTNGVGGTMGFTMLGIPGTGTATGGAPIQISNAVSYFLPQNLGGFYGQVQVAMGEQSRSAPNKNQGDYRGLRLGYRQGAFNSALATGKLYGDSEATDLTANNVGLSYDLGVAKPMLLWATEKRGSLKVTALQLGVTAPVGPGELRASYGHYDTAGSNADWNKLSVGYGYNFSKRTQVYGTVAFLKNKDGAARSIGVQGLSAPGTTLGGRSSGVEVGVRHFF</sequence>
<evidence type="ECO:0000256" key="9">
    <source>
        <dbReference type="ARBA" id="ARBA00023136"/>
    </source>
</evidence>
<dbReference type="SUPFAM" id="SSF56935">
    <property type="entry name" value="Porins"/>
    <property type="match status" value="1"/>
</dbReference>
<dbReference type="CDD" id="cd00342">
    <property type="entry name" value="gram_neg_porins"/>
    <property type="match status" value="1"/>
</dbReference>